<proteinExistence type="inferred from homology"/>
<dbReference type="PANTHER" id="PTHR10907">
    <property type="entry name" value="REGUCALCIN"/>
    <property type="match status" value="1"/>
</dbReference>
<feature type="binding site" evidence="3">
    <location>
        <position position="147"/>
    </location>
    <ligand>
        <name>a divalent metal cation</name>
        <dbReference type="ChEBI" id="CHEBI:60240"/>
    </ligand>
</feature>
<gene>
    <name evidence="5" type="ORF">IC608_03855</name>
</gene>
<comment type="cofactor">
    <cofactor evidence="3">
        <name>Zn(2+)</name>
        <dbReference type="ChEBI" id="CHEBI:29105"/>
    </cofactor>
    <text evidence="3">Binds 1 divalent metal cation per subunit.</text>
</comment>
<evidence type="ECO:0000256" key="2">
    <source>
        <dbReference type="PIRSR" id="PIRSR605511-1"/>
    </source>
</evidence>
<dbReference type="InterPro" id="IPR005511">
    <property type="entry name" value="SMP-30"/>
</dbReference>
<feature type="active site" description="Proton donor/acceptor" evidence="2">
    <location>
        <position position="198"/>
    </location>
</feature>
<evidence type="ECO:0000313" key="5">
    <source>
        <dbReference type="EMBL" id="MBD8064605.1"/>
    </source>
</evidence>
<dbReference type="InterPro" id="IPR011042">
    <property type="entry name" value="6-blade_b-propeller_TolB-like"/>
</dbReference>
<reference evidence="5" key="1">
    <citation type="submission" date="2020-09" db="EMBL/GenBank/DDBJ databases">
        <title>Genome seq and assembly of Devosia sp.</title>
        <authorList>
            <person name="Chhetri G."/>
        </authorList>
    </citation>
    <scope>NUCLEOTIDE SEQUENCE</scope>
    <source>
        <strain evidence="5">PTR5</strain>
    </source>
</reference>
<evidence type="ECO:0000259" key="4">
    <source>
        <dbReference type="Pfam" id="PF08450"/>
    </source>
</evidence>
<keyword evidence="6" id="KW-1185">Reference proteome</keyword>
<feature type="binding site" evidence="3">
    <location>
        <position position="198"/>
    </location>
    <ligand>
        <name>a divalent metal cation</name>
        <dbReference type="ChEBI" id="CHEBI:60240"/>
    </ligand>
</feature>
<evidence type="ECO:0000313" key="6">
    <source>
        <dbReference type="Proteomes" id="UP000654108"/>
    </source>
</evidence>
<dbReference type="RefSeq" id="WP_191772774.1">
    <property type="nucleotide sequence ID" value="NZ_JACYFU010000001.1"/>
</dbReference>
<dbReference type="GO" id="GO:0019853">
    <property type="term" value="P:L-ascorbic acid biosynthetic process"/>
    <property type="evidence" value="ECO:0007669"/>
    <property type="project" value="TreeGrafter"/>
</dbReference>
<dbReference type="GO" id="GO:0005509">
    <property type="term" value="F:calcium ion binding"/>
    <property type="evidence" value="ECO:0007669"/>
    <property type="project" value="TreeGrafter"/>
</dbReference>
<feature type="domain" description="SMP-30/Gluconolactonase/LRE-like region" evidence="4">
    <location>
        <begin position="15"/>
        <end position="257"/>
    </location>
</feature>
<dbReference type="Proteomes" id="UP000654108">
    <property type="component" value="Unassembled WGS sequence"/>
</dbReference>
<organism evidence="5 6">
    <name type="scientific">Devosia oryzisoli</name>
    <dbReference type="NCBI Taxonomy" id="2774138"/>
    <lineage>
        <taxon>Bacteria</taxon>
        <taxon>Pseudomonadati</taxon>
        <taxon>Pseudomonadota</taxon>
        <taxon>Alphaproteobacteria</taxon>
        <taxon>Hyphomicrobiales</taxon>
        <taxon>Devosiaceae</taxon>
        <taxon>Devosia</taxon>
    </lineage>
</organism>
<accession>A0A927IPJ0</accession>
<comment type="similarity">
    <text evidence="1">Belongs to the SMP-30/CGR1 family.</text>
</comment>
<keyword evidence="3" id="KW-0862">Zinc</keyword>
<dbReference type="Pfam" id="PF08450">
    <property type="entry name" value="SGL"/>
    <property type="match status" value="1"/>
</dbReference>
<evidence type="ECO:0000256" key="1">
    <source>
        <dbReference type="ARBA" id="ARBA00008853"/>
    </source>
</evidence>
<feature type="binding site" evidence="3">
    <location>
        <position position="17"/>
    </location>
    <ligand>
        <name>a divalent metal cation</name>
        <dbReference type="ChEBI" id="CHEBI:60240"/>
    </ligand>
</feature>
<dbReference type="SUPFAM" id="SSF63829">
    <property type="entry name" value="Calcium-dependent phosphotriesterase"/>
    <property type="match status" value="1"/>
</dbReference>
<name>A0A927IPJ0_9HYPH</name>
<keyword evidence="3" id="KW-0479">Metal-binding</keyword>
<sequence>MNDTAQLLIDSQCALGEGPFWHPDRQRLFWFDINNKKLFSAHQTGESDGEWSFEEFVAAAAIIDKDTLALATETGLKRFDLLSGTIDVIVDIEKDVPANRTNDSRVHPSGAFWIGTMQKSEGEAAGAVYHYRAGKLTKIISSSKIANATCFSPDGRIAYWADTPTKKILKCETDPGTGLRTGEWELFADVSDHRGFPDGAVCDSEGFVWNARWGGSCVVRHAPDGSIDRIVELPVSQVTCPAFGGSDLKRLFITTANKNLPAEQLAQEQAAGGVFFIDVDVAGQPETPIAL</sequence>
<evidence type="ECO:0000256" key="3">
    <source>
        <dbReference type="PIRSR" id="PIRSR605511-2"/>
    </source>
</evidence>
<dbReference type="InterPro" id="IPR013658">
    <property type="entry name" value="SGL"/>
</dbReference>
<dbReference type="Gene3D" id="2.120.10.30">
    <property type="entry name" value="TolB, C-terminal domain"/>
    <property type="match status" value="1"/>
</dbReference>
<dbReference type="PRINTS" id="PR01790">
    <property type="entry name" value="SMP30FAMILY"/>
</dbReference>
<protein>
    <submittedName>
        <fullName evidence="5">SMP-30/gluconolactonase/LRE family protein</fullName>
    </submittedName>
</protein>
<comment type="caution">
    <text evidence="5">The sequence shown here is derived from an EMBL/GenBank/DDBJ whole genome shotgun (WGS) entry which is preliminary data.</text>
</comment>
<feature type="binding site" evidence="3">
    <location>
        <position position="102"/>
    </location>
    <ligand>
        <name>substrate</name>
    </ligand>
</feature>
<dbReference type="EMBL" id="JACYFU010000001">
    <property type="protein sequence ID" value="MBD8064605.1"/>
    <property type="molecule type" value="Genomic_DNA"/>
</dbReference>
<dbReference type="GO" id="GO:0004341">
    <property type="term" value="F:gluconolactonase activity"/>
    <property type="evidence" value="ECO:0007669"/>
    <property type="project" value="TreeGrafter"/>
</dbReference>
<dbReference type="PANTHER" id="PTHR10907:SF47">
    <property type="entry name" value="REGUCALCIN"/>
    <property type="match status" value="1"/>
</dbReference>
<dbReference type="AlphaFoldDB" id="A0A927IPJ0"/>
<feature type="binding site" evidence="3">
    <location>
        <position position="100"/>
    </location>
    <ligand>
        <name>substrate</name>
    </ligand>
</feature>